<dbReference type="CDD" id="cd02440">
    <property type="entry name" value="AdoMet_MTases"/>
    <property type="match status" value="1"/>
</dbReference>
<evidence type="ECO:0000313" key="5">
    <source>
        <dbReference type="EMBL" id="MBS4195162.1"/>
    </source>
</evidence>
<gene>
    <name evidence="5" type="ORF">KHA97_08845</name>
</gene>
<evidence type="ECO:0000313" key="6">
    <source>
        <dbReference type="Proteomes" id="UP000681414"/>
    </source>
</evidence>
<dbReference type="RefSeq" id="WP_213124400.1">
    <property type="nucleotide sequence ID" value="NZ_JAGYPG010000002.1"/>
</dbReference>
<keyword evidence="3" id="KW-0949">S-adenosyl-L-methionine</keyword>
<keyword evidence="6" id="KW-1185">Reference proteome</keyword>
<keyword evidence="2" id="KW-0808">Transferase</keyword>
<dbReference type="PANTHER" id="PTHR16458:SF2">
    <property type="entry name" value="GLYCINE N-METHYLTRANSFERASE"/>
    <property type="match status" value="1"/>
</dbReference>
<dbReference type="Pfam" id="PF13649">
    <property type="entry name" value="Methyltransf_25"/>
    <property type="match status" value="1"/>
</dbReference>
<dbReference type="AlphaFoldDB" id="A0A942TEQ8"/>
<keyword evidence="1 5" id="KW-0489">Methyltransferase</keyword>
<dbReference type="GO" id="GO:0006111">
    <property type="term" value="P:regulation of gluconeogenesis"/>
    <property type="evidence" value="ECO:0007669"/>
    <property type="project" value="TreeGrafter"/>
</dbReference>
<dbReference type="GO" id="GO:0046498">
    <property type="term" value="P:S-adenosylhomocysteine metabolic process"/>
    <property type="evidence" value="ECO:0007669"/>
    <property type="project" value="TreeGrafter"/>
</dbReference>
<evidence type="ECO:0000256" key="3">
    <source>
        <dbReference type="ARBA" id="ARBA00022691"/>
    </source>
</evidence>
<dbReference type="GO" id="GO:0032259">
    <property type="term" value="P:methylation"/>
    <property type="evidence" value="ECO:0007669"/>
    <property type="project" value="UniProtKB-KW"/>
</dbReference>
<reference evidence="5 6" key="1">
    <citation type="submission" date="2021-05" db="EMBL/GenBank/DDBJ databases">
        <title>Novel Bacillus species.</title>
        <authorList>
            <person name="Liu G."/>
        </authorList>
    </citation>
    <scope>NUCLEOTIDE SEQUENCE [LARGE SCALE GENOMIC DNA]</scope>
    <source>
        <strain evidence="6">FJAT-49780</strain>
    </source>
</reference>
<dbReference type="EMBL" id="JAGYPG010000002">
    <property type="protein sequence ID" value="MBS4195162.1"/>
    <property type="molecule type" value="Genomic_DNA"/>
</dbReference>
<proteinExistence type="predicted"/>
<protein>
    <submittedName>
        <fullName evidence="5">Class I SAM-dependent methyltransferase</fullName>
    </submittedName>
</protein>
<dbReference type="GO" id="GO:0051289">
    <property type="term" value="P:protein homotetramerization"/>
    <property type="evidence" value="ECO:0007669"/>
    <property type="project" value="TreeGrafter"/>
</dbReference>
<sequence>MKESVIKFYDDLSEDYHLIYSDWDCAIDRQSTILNQLIKDNLPHLNNRPISLLDCSCGIGTQAIGLAKKGYIVTATDLSPASIKRAERESESRGVKITFGVADFRSLKEDVSGEFDVVISVDNAIPHLQSDEDLQLAGKNMYSKLLQDGLLVISIRDYDAILHDKPRATHPSVFDNGKRITFQVWDWPDDSKTYTVNQFMIQDINNRWETKHFLANYRALKRQELSTILISCGFTDVMWHMPEESGFYQPIVTARKL</sequence>
<dbReference type="Proteomes" id="UP000681414">
    <property type="component" value="Unassembled WGS sequence"/>
</dbReference>
<dbReference type="PANTHER" id="PTHR16458">
    <property type="entry name" value="GLYCINE N-METHYLTRANSFERASE"/>
    <property type="match status" value="1"/>
</dbReference>
<dbReference type="Gene3D" id="3.40.50.150">
    <property type="entry name" value="Vaccinia Virus protein VP39"/>
    <property type="match status" value="1"/>
</dbReference>
<evidence type="ECO:0000259" key="4">
    <source>
        <dbReference type="Pfam" id="PF13649"/>
    </source>
</evidence>
<dbReference type="Gene3D" id="2.20.25.110">
    <property type="entry name" value="S-adenosyl-L-methionine-dependent methyltransferases"/>
    <property type="match status" value="1"/>
</dbReference>
<dbReference type="SUPFAM" id="SSF53335">
    <property type="entry name" value="S-adenosyl-L-methionine-dependent methyltransferases"/>
    <property type="match status" value="1"/>
</dbReference>
<comment type="caution">
    <text evidence="5">The sequence shown here is derived from an EMBL/GenBank/DDBJ whole genome shotgun (WGS) entry which is preliminary data.</text>
</comment>
<accession>A0A942TEQ8</accession>
<organism evidence="5 6">
    <name type="scientific">Lederbergia citri</name>
    <dbReference type="NCBI Taxonomy" id="2833580"/>
    <lineage>
        <taxon>Bacteria</taxon>
        <taxon>Bacillati</taxon>
        <taxon>Bacillota</taxon>
        <taxon>Bacilli</taxon>
        <taxon>Bacillales</taxon>
        <taxon>Bacillaceae</taxon>
        <taxon>Lederbergia</taxon>
    </lineage>
</organism>
<dbReference type="GO" id="GO:0017174">
    <property type="term" value="F:glycine N-methyltransferase activity"/>
    <property type="evidence" value="ECO:0007669"/>
    <property type="project" value="InterPro"/>
</dbReference>
<dbReference type="GO" id="GO:1901052">
    <property type="term" value="P:sarcosine metabolic process"/>
    <property type="evidence" value="ECO:0007669"/>
    <property type="project" value="TreeGrafter"/>
</dbReference>
<dbReference type="GO" id="GO:0046500">
    <property type="term" value="P:S-adenosylmethionine metabolic process"/>
    <property type="evidence" value="ECO:0007669"/>
    <property type="project" value="TreeGrafter"/>
</dbReference>
<feature type="domain" description="Methyltransferase" evidence="4">
    <location>
        <begin position="53"/>
        <end position="149"/>
    </location>
</feature>
<dbReference type="GO" id="GO:0016594">
    <property type="term" value="F:glycine binding"/>
    <property type="evidence" value="ECO:0007669"/>
    <property type="project" value="TreeGrafter"/>
</dbReference>
<dbReference type="InterPro" id="IPR014369">
    <property type="entry name" value="Gly/Sar_N_MeTrfase"/>
</dbReference>
<name>A0A942TEQ8_9BACI</name>
<dbReference type="GO" id="GO:0005829">
    <property type="term" value="C:cytosol"/>
    <property type="evidence" value="ECO:0007669"/>
    <property type="project" value="TreeGrafter"/>
</dbReference>
<evidence type="ECO:0000256" key="2">
    <source>
        <dbReference type="ARBA" id="ARBA00022679"/>
    </source>
</evidence>
<evidence type="ECO:0000256" key="1">
    <source>
        <dbReference type="ARBA" id="ARBA00022603"/>
    </source>
</evidence>
<dbReference type="GO" id="GO:1904047">
    <property type="term" value="F:S-adenosyl-L-methionine binding"/>
    <property type="evidence" value="ECO:0007669"/>
    <property type="project" value="TreeGrafter"/>
</dbReference>
<dbReference type="InterPro" id="IPR041698">
    <property type="entry name" value="Methyltransf_25"/>
</dbReference>
<dbReference type="InterPro" id="IPR029063">
    <property type="entry name" value="SAM-dependent_MTases_sf"/>
</dbReference>
<dbReference type="GO" id="GO:0006730">
    <property type="term" value="P:one-carbon metabolic process"/>
    <property type="evidence" value="ECO:0007669"/>
    <property type="project" value="TreeGrafter"/>
</dbReference>
<dbReference type="GO" id="GO:0042802">
    <property type="term" value="F:identical protein binding"/>
    <property type="evidence" value="ECO:0007669"/>
    <property type="project" value="TreeGrafter"/>
</dbReference>